<dbReference type="EMBL" id="JAQGLA010000003">
    <property type="protein sequence ID" value="MDA3624424.1"/>
    <property type="molecule type" value="Genomic_DNA"/>
</dbReference>
<dbReference type="PROSITE" id="PS51071">
    <property type="entry name" value="HTH_RPIR"/>
    <property type="match status" value="1"/>
</dbReference>
<dbReference type="InterPro" id="IPR036388">
    <property type="entry name" value="WH-like_DNA-bd_sf"/>
</dbReference>
<dbReference type="PANTHER" id="PTHR30514">
    <property type="entry name" value="GLUCOKINASE"/>
    <property type="match status" value="1"/>
</dbReference>
<dbReference type="Gene3D" id="1.10.10.10">
    <property type="entry name" value="Winged helix-like DNA-binding domain superfamily/Winged helix DNA-binding domain"/>
    <property type="match status" value="1"/>
</dbReference>
<name>A0ABT4URZ0_9PSEU</name>
<feature type="domain" description="SIS" evidence="2">
    <location>
        <begin position="127"/>
        <end position="269"/>
    </location>
</feature>
<keyword evidence="4" id="KW-1185">Reference proteome</keyword>
<dbReference type="InterPro" id="IPR009057">
    <property type="entry name" value="Homeodomain-like_sf"/>
</dbReference>
<sequence length="287" mass="29627">MNDQPVGGTLARIRATLPALLPSEQRVAEVLLARPKEVVDWSVADLAAAASTSSATAVRACQHLGFRGFQQLRLLLARDIGAGAQQAEPEFSPEDPPEAVASAVFSAVSSAVSAGMSTIDADALARAADRMTAARRILFVGNGGSSFVAQAAAFRFAAAGFPADAPVDAVTQQITARLLAPEDLCVAVSSSGANELTVRAAEAAQKAGAGMIGVTGFARSPLASVSDIVLVTGTAPPVAEPNVLSGPMTQLALLVSLQITVGFRRADRSQEVLEEVWRIVSPDLRRS</sequence>
<dbReference type="Pfam" id="PF01380">
    <property type="entry name" value="SIS"/>
    <property type="match status" value="1"/>
</dbReference>
<dbReference type="Pfam" id="PF01418">
    <property type="entry name" value="HTH_6"/>
    <property type="match status" value="1"/>
</dbReference>
<protein>
    <submittedName>
        <fullName evidence="3">MurR/RpiR family transcriptional regulator</fullName>
    </submittedName>
</protein>
<dbReference type="InterPro" id="IPR000281">
    <property type="entry name" value="HTH_RpiR"/>
</dbReference>
<dbReference type="Proteomes" id="UP001210380">
    <property type="component" value="Unassembled WGS sequence"/>
</dbReference>
<dbReference type="PROSITE" id="PS51464">
    <property type="entry name" value="SIS"/>
    <property type="match status" value="1"/>
</dbReference>
<organism evidence="3 4">
    <name type="scientific">Saccharopolyspora oryzae</name>
    <dbReference type="NCBI Taxonomy" id="2997343"/>
    <lineage>
        <taxon>Bacteria</taxon>
        <taxon>Bacillati</taxon>
        <taxon>Actinomycetota</taxon>
        <taxon>Actinomycetes</taxon>
        <taxon>Pseudonocardiales</taxon>
        <taxon>Pseudonocardiaceae</taxon>
        <taxon>Saccharopolyspora</taxon>
    </lineage>
</organism>
<dbReference type="SUPFAM" id="SSF46689">
    <property type="entry name" value="Homeodomain-like"/>
    <property type="match status" value="1"/>
</dbReference>
<evidence type="ECO:0000313" key="4">
    <source>
        <dbReference type="Proteomes" id="UP001210380"/>
    </source>
</evidence>
<evidence type="ECO:0000259" key="1">
    <source>
        <dbReference type="PROSITE" id="PS51071"/>
    </source>
</evidence>
<dbReference type="SUPFAM" id="SSF53697">
    <property type="entry name" value="SIS domain"/>
    <property type="match status" value="1"/>
</dbReference>
<accession>A0ABT4URZ0</accession>
<dbReference type="InterPro" id="IPR001347">
    <property type="entry name" value="SIS_dom"/>
</dbReference>
<dbReference type="Gene3D" id="3.40.50.10490">
    <property type="entry name" value="Glucose-6-phosphate isomerase like protein, domain 1"/>
    <property type="match status" value="1"/>
</dbReference>
<comment type="caution">
    <text evidence="3">The sequence shown here is derived from an EMBL/GenBank/DDBJ whole genome shotgun (WGS) entry which is preliminary data.</text>
</comment>
<feature type="domain" description="HTH rpiR-type" evidence="1">
    <location>
        <begin position="7"/>
        <end position="83"/>
    </location>
</feature>
<evidence type="ECO:0000259" key="2">
    <source>
        <dbReference type="PROSITE" id="PS51464"/>
    </source>
</evidence>
<dbReference type="InterPro" id="IPR047640">
    <property type="entry name" value="RpiR-like"/>
</dbReference>
<proteinExistence type="predicted"/>
<gene>
    <name evidence="3" type="ORF">OU415_03180</name>
</gene>
<dbReference type="PANTHER" id="PTHR30514:SF1">
    <property type="entry name" value="HTH-TYPE TRANSCRIPTIONAL REGULATOR HEXR-RELATED"/>
    <property type="match status" value="1"/>
</dbReference>
<dbReference type="RefSeq" id="WP_270946991.1">
    <property type="nucleotide sequence ID" value="NZ_JAQGLA010000003.1"/>
</dbReference>
<reference evidence="3 4" key="1">
    <citation type="submission" date="2022-11" db="EMBL/GenBank/DDBJ databases">
        <title>Draft genome sequence of Saccharopolyspora sp. WRP15-2 isolated from rhizosphere soils of wild rice in Thailand.</title>
        <authorList>
            <person name="Duangmal K."/>
            <person name="Kammanee S."/>
            <person name="Muangham S."/>
        </authorList>
    </citation>
    <scope>NUCLEOTIDE SEQUENCE [LARGE SCALE GENOMIC DNA]</scope>
    <source>
        <strain evidence="3 4">WRP15-2</strain>
    </source>
</reference>
<dbReference type="InterPro" id="IPR046348">
    <property type="entry name" value="SIS_dom_sf"/>
</dbReference>
<evidence type="ECO:0000313" key="3">
    <source>
        <dbReference type="EMBL" id="MDA3624424.1"/>
    </source>
</evidence>